<comment type="subcellular location">
    <subcellularLocation>
        <location evidence="1 8 9">Nucleus</location>
    </subcellularLocation>
</comment>
<feature type="compositionally biased region" description="Basic and acidic residues" evidence="10">
    <location>
        <begin position="40"/>
        <end position="53"/>
    </location>
</feature>
<name>A0A2I0APM6_9ASPA</name>
<organism evidence="12 13">
    <name type="scientific">Apostasia shenzhenica</name>
    <dbReference type="NCBI Taxonomy" id="1088818"/>
    <lineage>
        <taxon>Eukaryota</taxon>
        <taxon>Viridiplantae</taxon>
        <taxon>Streptophyta</taxon>
        <taxon>Embryophyta</taxon>
        <taxon>Tracheophyta</taxon>
        <taxon>Spermatophyta</taxon>
        <taxon>Magnoliopsida</taxon>
        <taxon>Liliopsida</taxon>
        <taxon>Asparagales</taxon>
        <taxon>Orchidaceae</taxon>
        <taxon>Apostasioideae</taxon>
        <taxon>Apostasia</taxon>
    </lineage>
</organism>
<evidence type="ECO:0000313" key="12">
    <source>
        <dbReference type="EMBL" id="PKA57509.1"/>
    </source>
</evidence>
<evidence type="ECO:0000256" key="7">
    <source>
        <dbReference type="ARBA" id="ARBA00023242"/>
    </source>
</evidence>
<dbReference type="AlphaFoldDB" id="A0A2I0APM6"/>
<dbReference type="Proteomes" id="UP000236161">
    <property type="component" value="Unassembled WGS sequence"/>
</dbReference>
<protein>
    <submittedName>
        <fullName evidence="12">Homeobox-leucine zipper protein HOX7</fullName>
    </submittedName>
</protein>
<dbReference type="InterPro" id="IPR001356">
    <property type="entry name" value="HD"/>
</dbReference>
<dbReference type="PANTHER" id="PTHR45714:SF72">
    <property type="entry name" value="HOMEOBOX-LEUCINE ZIPPER PROTEIN HOX26-RELATED"/>
    <property type="match status" value="1"/>
</dbReference>
<feature type="domain" description="Homeobox" evidence="11">
    <location>
        <begin position="81"/>
        <end position="141"/>
    </location>
</feature>
<evidence type="ECO:0000256" key="4">
    <source>
        <dbReference type="ARBA" id="ARBA00023125"/>
    </source>
</evidence>
<proteinExistence type="inferred from homology"/>
<dbReference type="SUPFAM" id="SSF46689">
    <property type="entry name" value="Homeodomain-like"/>
    <property type="match status" value="1"/>
</dbReference>
<dbReference type="PANTHER" id="PTHR45714">
    <property type="entry name" value="HOMEOBOX-LEUCINE ZIPPER PROTEIN HAT14"/>
    <property type="match status" value="1"/>
</dbReference>
<evidence type="ECO:0000313" key="13">
    <source>
        <dbReference type="Proteomes" id="UP000236161"/>
    </source>
</evidence>
<dbReference type="InterPro" id="IPR017970">
    <property type="entry name" value="Homeobox_CS"/>
</dbReference>
<keyword evidence="13" id="KW-1185">Reference proteome</keyword>
<dbReference type="GO" id="GO:0043565">
    <property type="term" value="F:sequence-specific DNA binding"/>
    <property type="evidence" value="ECO:0007669"/>
    <property type="project" value="InterPro"/>
</dbReference>
<feature type="DNA-binding region" description="Homeobox" evidence="8">
    <location>
        <begin position="83"/>
        <end position="142"/>
    </location>
</feature>
<feature type="region of interest" description="Disordered" evidence="10">
    <location>
        <begin position="40"/>
        <end position="87"/>
    </location>
</feature>
<dbReference type="InterPro" id="IPR009057">
    <property type="entry name" value="Homeodomain-like_sf"/>
</dbReference>
<keyword evidence="7 8" id="KW-0539">Nucleus</keyword>
<keyword evidence="5 8" id="KW-0371">Homeobox</keyword>
<gene>
    <name evidence="12" type="primary">HOX7</name>
    <name evidence="12" type="ORF">AXF42_Ash020753</name>
</gene>
<reference evidence="12 13" key="1">
    <citation type="journal article" date="2017" name="Nature">
        <title>The Apostasia genome and the evolution of orchids.</title>
        <authorList>
            <person name="Zhang G.Q."/>
            <person name="Liu K.W."/>
            <person name="Li Z."/>
            <person name="Lohaus R."/>
            <person name="Hsiao Y.Y."/>
            <person name="Niu S.C."/>
            <person name="Wang J.Y."/>
            <person name="Lin Y.C."/>
            <person name="Xu Q."/>
            <person name="Chen L.J."/>
            <person name="Yoshida K."/>
            <person name="Fujiwara S."/>
            <person name="Wang Z.W."/>
            <person name="Zhang Y.Q."/>
            <person name="Mitsuda N."/>
            <person name="Wang M."/>
            <person name="Liu G.H."/>
            <person name="Pecoraro L."/>
            <person name="Huang H.X."/>
            <person name="Xiao X.J."/>
            <person name="Lin M."/>
            <person name="Wu X.Y."/>
            <person name="Wu W.L."/>
            <person name="Chen Y.Y."/>
            <person name="Chang S.B."/>
            <person name="Sakamoto S."/>
            <person name="Ohme-Takagi M."/>
            <person name="Yagi M."/>
            <person name="Zeng S.J."/>
            <person name="Shen C.Y."/>
            <person name="Yeh C.M."/>
            <person name="Luo Y.B."/>
            <person name="Tsai W.C."/>
            <person name="Van de Peer Y."/>
            <person name="Liu Z.J."/>
        </authorList>
    </citation>
    <scope>NUCLEOTIDE SEQUENCE [LARGE SCALE GENOMIC DNA]</scope>
    <source>
        <strain evidence="13">cv. Shenzhen</strain>
        <tissue evidence="12">Stem</tissue>
    </source>
</reference>
<dbReference type="Gene3D" id="1.10.10.60">
    <property type="entry name" value="Homeodomain-like"/>
    <property type="match status" value="1"/>
</dbReference>
<dbReference type="Pfam" id="PF00046">
    <property type="entry name" value="Homeodomain"/>
    <property type="match status" value="1"/>
</dbReference>
<evidence type="ECO:0000256" key="9">
    <source>
        <dbReference type="RuleBase" id="RU000682"/>
    </source>
</evidence>
<evidence type="ECO:0000256" key="2">
    <source>
        <dbReference type="ARBA" id="ARBA00006074"/>
    </source>
</evidence>
<dbReference type="GO" id="GO:0000981">
    <property type="term" value="F:DNA-binding transcription factor activity, RNA polymerase II-specific"/>
    <property type="evidence" value="ECO:0007669"/>
    <property type="project" value="InterPro"/>
</dbReference>
<dbReference type="CDD" id="cd00086">
    <property type="entry name" value="homeodomain"/>
    <property type="match status" value="1"/>
</dbReference>
<keyword evidence="3" id="KW-0805">Transcription regulation</keyword>
<dbReference type="InterPro" id="IPR003106">
    <property type="entry name" value="Leu_zip_homeo"/>
</dbReference>
<evidence type="ECO:0000256" key="1">
    <source>
        <dbReference type="ARBA" id="ARBA00004123"/>
    </source>
</evidence>
<dbReference type="GO" id="GO:0005634">
    <property type="term" value="C:nucleus"/>
    <property type="evidence" value="ECO:0007669"/>
    <property type="project" value="UniProtKB-SubCell"/>
</dbReference>
<evidence type="ECO:0000256" key="10">
    <source>
        <dbReference type="SAM" id="MobiDB-lite"/>
    </source>
</evidence>
<dbReference type="PROSITE" id="PS50071">
    <property type="entry name" value="HOMEOBOX_2"/>
    <property type="match status" value="1"/>
</dbReference>
<dbReference type="SMART" id="SM00389">
    <property type="entry name" value="HOX"/>
    <property type="match status" value="1"/>
</dbReference>
<dbReference type="InterPro" id="IPR050762">
    <property type="entry name" value="HD-ZIP_Homeobox_LZ_Class_II"/>
</dbReference>
<evidence type="ECO:0000256" key="8">
    <source>
        <dbReference type="PROSITE-ProRule" id="PRU00108"/>
    </source>
</evidence>
<dbReference type="PROSITE" id="PS00027">
    <property type="entry name" value="HOMEOBOX_1"/>
    <property type="match status" value="1"/>
</dbReference>
<dbReference type="EMBL" id="KZ451966">
    <property type="protein sequence ID" value="PKA57509.1"/>
    <property type="molecule type" value="Genomic_DNA"/>
</dbReference>
<evidence type="ECO:0000256" key="6">
    <source>
        <dbReference type="ARBA" id="ARBA00023163"/>
    </source>
</evidence>
<comment type="similarity">
    <text evidence="2">Belongs to the HD-ZIP homeobox family. Class II subfamily.</text>
</comment>
<dbReference type="OrthoDB" id="6159439at2759"/>
<keyword evidence="4 8" id="KW-0238">DNA-binding</keyword>
<evidence type="ECO:0000256" key="5">
    <source>
        <dbReference type="ARBA" id="ARBA00023155"/>
    </source>
</evidence>
<evidence type="ECO:0000256" key="3">
    <source>
        <dbReference type="ARBA" id="ARBA00023015"/>
    </source>
</evidence>
<feature type="compositionally biased region" description="Acidic residues" evidence="10">
    <location>
        <begin position="70"/>
        <end position="80"/>
    </location>
</feature>
<dbReference type="SMART" id="SM00340">
    <property type="entry name" value="HALZ"/>
    <property type="match status" value="1"/>
</dbReference>
<sequence>MEENMCKIGLGLRIASCHQEMPPAKLHFLFPPCMKEEEKKENDQKVLFKKENTETTVQPKKNDKHKNDKEEEEEEEEEEEKGGTRKKLRLTKEQSSFLEESFRANKMLTLVQKHELAEKLHLLPRQVEIWFQNRRARTKLKQTETDREFLKKWCESLGEENRRLRREMQQLRFHAEVDKIKAMRVCPSCVKFMHG</sequence>
<accession>A0A2I0APM6</accession>
<evidence type="ECO:0000259" key="11">
    <source>
        <dbReference type="PROSITE" id="PS50071"/>
    </source>
</evidence>
<keyword evidence="6" id="KW-0804">Transcription</keyword>